<reference evidence="1 2" key="1">
    <citation type="submission" date="2016-07" db="EMBL/GenBank/DDBJ databases">
        <title>Complete genome sequence of Bradyrhizobium icense LMTR 13T, a potential inoculant strain isolated from lima bean (Phaseolus lunatus) in Peru.</title>
        <authorList>
            <person name="Ormeno-Orrillo E."/>
            <person name="Duran D."/>
            <person name="Rogel M.A."/>
            <person name="Rey L."/>
            <person name="Imperial J."/>
            <person name="Ruiz-Argueso T."/>
            <person name="Martinez-Romero E."/>
        </authorList>
    </citation>
    <scope>NUCLEOTIDE SEQUENCE [LARGE SCALE GENOMIC DNA]</scope>
    <source>
        <strain evidence="1 2">LMTR 13</strain>
    </source>
</reference>
<organism evidence="1 2">
    <name type="scientific">Bradyrhizobium icense</name>
    <dbReference type="NCBI Taxonomy" id="1274631"/>
    <lineage>
        <taxon>Bacteria</taxon>
        <taxon>Pseudomonadati</taxon>
        <taxon>Pseudomonadota</taxon>
        <taxon>Alphaproteobacteria</taxon>
        <taxon>Hyphomicrobiales</taxon>
        <taxon>Nitrobacteraceae</taxon>
        <taxon>Bradyrhizobium</taxon>
    </lineage>
</organism>
<accession>A0A1B1UA29</accession>
<gene>
    <name evidence="1" type="ORF">LMTR13_04910</name>
</gene>
<dbReference type="EMBL" id="CP016428">
    <property type="protein sequence ID" value="ANV99616.1"/>
    <property type="molecule type" value="Genomic_DNA"/>
</dbReference>
<sequence>MPMLRFDHLPSDFNPLFLFLGERQDLTALANLLRSFASSPRSIDLREQLSGSRSRTTLRLVPVEGEAGDFGMRPDGDGFRWGLNSWQAEKIAERIEQLTPAHQKSGSDIIELGVEGEIPVKVSLGEFTDDFLVQRF</sequence>
<dbReference type="STRING" id="1274631.LMTR13_04910"/>
<dbReference type="AlphaFoldDB" id="A0A1B1UA29"/>
<name>A0A1B1UA29_9BRAD</name>
<dbReference type="Proteomes" id="UP000092839">
    <property type="component" value="Chromosome"/>
</dbReference>
<dbReference type="KEGG" id="bic:LMTR13_04910"/>
<evidence type="ECO:0000313" key="1">
    <source>
        <dbReference type="EMBL" id="ANV99616.1"/>
    </source>
</evidence>
<protein>
    <submittedName>
        <fullName evidence="1">Uncharacterized protein</fullName>
    </submittedName>
</protein>
<proteinExistence type="predicted"/>
<keyword evidence="2" id="KW-1185">Reference proteome</keyword>
<evidence type="ECO:0000313" key="2">
    <source>
        <dbReference type="Proteomes" id="UP000092839"/>
    </source>
</evidence>